<dbReference type="CDD" id="cd00018">
    <property type="entry name" value="AP2"/>
    <property type="match status" value="1"/>
</dbReference>
<evidence type="ECO:0000256" key="4">
    <source>
        <dbReference type="ARBA" id="ARBA00023163"/>
    </source>
</evidence>
<dbReference type="InterPro" id="IPR036955">
    <property type="entry name" value="AP2/ERF_dom_sf"/>
</dbReference>
<name>A0A9Q0CNH2_9POAL</name>
<dbReference type="GO" id="GO:0003700">
    <property type="term" value="F:DNA-binding transcription factor activity"/>
    <property type="evidence" value="ECO:0007669"/>
    <property type="project" value="InterPro"/>
</dbReference>
<dbReference type="PANTHER" id="PTHR31190:SF489">
    <property type="entry name" value="ETHYLENE-RESPONSIVE TRANSCRIPTION FACTOR ERF113-RELATED"/>
    <property type="match status" value="1"/>
</dbReference>
<reference evidence="8" key="1">
    <citation type="journal article" date="2022" name="Cell">
        <title>Repeat-based holocentromeres influence genome architecture and karyotype evolution.</title>
        <authorList>
            <person name="Hofstatter P.G."/>
            <person name="Thangavel G."/>
            <person name="Lux T."/>
            <person name="Neumann P."/>
            <person name="Vondrak T."/>
            <person name="Novak P."/>
            <person name="Zhang M."/>
            <person name="Costa L."/>
            <person name="Castellani M."/>
            <person name="Scott A."/>
            <person name="Toegelov H."/>
            <person name="Fuchs J."/>
            <person name="Mata-Sucre Y."/>
            <person name="Dias Y."/>
            <person name="Vanzela A.L.L."/>
            <person name="Huettel B."/>
            <person name="Almeida C.C.S."/>
            <person name="Simkova H."/>
            <person name="Souza G."/>
            <person name="Pedrosa-Harand A."/>
            <person name="Macas J."/>
            <person name="Mayer K.F.X."/>
            <person name="Houben A."/>
            <person name="Marques A."/>
        </authorList>
    </citation>
    <scope>NUCLEOTIDE SEQUENCE</scope>
    <source>
        <strain evidence="8">RhyBre1mFocal</strain>
    </source>
</reference>
<evidence type="ECO:0000256" key="1">
    <source>
        <dbReference type="ARBA" id="ARBA00004123"/>
    </source>
</evidence>
<dbReference type="PRINTS" id="PR00367">
    <property type="entry name" value="ETHRSPELEMNT"/>
</dbReference>
<dbReference type="OrthoDB" id="1925932at2759"/>
<dbReference type="Gene3D" id="3.30.730.10">
    <property type="entry name" value="AP2/ERF domain"/>
    <property type="match status" value="1"/>
</dbReference>
<dbReference type="SMART" id="SM00380">
    <property type="entry name" value="AP2"/>
    <property type="match status" value="1"/>
</dbReference>
<evidence type="ECO:0000256" key="6">
    <source>
        <dbReference type="SAM" id="MobiDB-lite"/>
    </source>
</evidence>
<sequence>MVSALAHVIGSSFSASELPVTIQSGLDPNLVAQTSTGYGETTPSGPSQPLEQQAGNVNVARRRHYRGVRQRPWGKWAAEIRDPKKAARVWLGTFDTAEDAAIAYDEAALRFKGSKAKLNFPERVQGRSDIRLLLSPGTHIQQAAHPPIPPQHLPTGYPNLMQYAQLLQGGDVYLHDSVYGSGVSSVSSSSTSHQQILDFSSGSQIFMGSSMATASASASASSSVAGGTSSSSSSSSTWAHGDQKR</sequence>
<accession>A0A9Q0CNH2</accession>
<proteinExistence type="predicted"/>
<evidence type="ECO:0000256" key="2">
    <source>
        <dbReference type="ARBA" id="ARBA00023015"/>
    </source>
</evidence>
<keyword evidence="3" id="KW-0238">DNA-binding</keyword>
<dbReference type="Proteomes" id="UP001151287">
    <property type="component" value="Unassembled WGS sequence"/>
</dbReference>
<evidence type="ECO:0000256" key="5">
    <source>
        <dbReference type="ARBA" id="ARBA00023242"/>
    </source>
</evidence>
<dbReference type="PROSITE" id="PS51032">
    <property type="entry name" value="AP2_ERF"/>
    <property type="match status" value="1"/>
</dbReference>
<dbReference type="Pfam" id="PF00847">
    <property type="entry name" value="AP2"/>
    <property type="match status" value="1"/>
</dbReference>
<gene>
    <name evidence="8" type="ORF">LUZ63_005419</name>
</gene>
<evidence type="ECO:0000313" key="8">
    <source>
        <dbReference type="EMBL" id="KAJ1696907.1"/>
    </source>
</evidence>
<evidence type="ECO:0000259" key="7">
    <source>
        <dbReference type="PROSITE" id="PS51032"/>
    </source>
</evidence>
<keyword evidence="4" id="KW-0804">Transcription</keyword>
<dbReference type="GO" id="GO:0003677">
    <property type="term" value="F:DNA binding"/>
    <property type="evidence" value="ECO:0007669"/>
    <property type="project" value="UniProtKB-KW"/>
</dbReference>
<dbReference type="AlphaFoldDB" id="A0A9Q0CNH2"/>
<keyword evidence="2" id="KW-0805">Transcription regulation</keyword>
<dbReference type="EMBL" id="JAMQYH010000002">
    <property type="protein sequence ID" value="KAJ1696907.1"/>
    <property type="molecule type" value="Genomic_DNA"/>
</dbReference>
<evidence type="ECO:0000313" key="9">
    <source>
        <dbReference type="Proteomes" id="UP001151287"/>
    </source>
</evidence>
<feature type="domain" description="AP2/ERF" evidence="7">
    <location>
        <begin position="64"/>
        <end position="121"/>
    </location>
</feature>
<comment type="subcellular location">
    <subcellularLocation>
        <location evidence="1">Nucleus</location>
    </subcellularLocation>
</comment>
<feature type="compositionally biased region" description="Low complexity" evidence="6">
    <location>
        <begin position="217"/>
        <end position="237"/>
    </location>
</feature>
<dbReference type="InterPro" id="IPR016177">
    <property type="entry name" value="DNA-bd_dom_sf"/>
</dbReference>
<dbReference type="InterPro" id="IPR044808">
    <property type="entry name" value="ERF_plant"/>
</dbReference>
<dbReference type="SUPFAM" id="SSF54171">
    <property type="entry name" value="DNA-binding domain"/>
    <property type="match status" value="1"/>
</dbReference>
<feature type="region of interest" description="Disordered" evidence="6">
    <location>
        <begin position="31"/>
        <end position="56"/>
    </location>
</feature>
<dbReference type="GO" id="GO:0009873">
    <property type="term" value="P:ethylene-activated signaling pathway"/>
    <property type="evidence" value="ECO:0007669"/>
    <property type="project" value="InterPro"/>
</dbReference>
<dbReference type="FunFam" id="3.30.730.10:FF:000001">
    <property type="entry name" value="Ethylene-responsive transcription factor 2"/>
    <property type="match status" value="1"/>
</dbReference>
<dbReference type="InterPro" id="IPR001471">
    <property type="entry name" value="AP2/ERF_dom"/>
</dbReference>
<dbReference type="GO" id="GO:0005634">
    <property type="term" value="C:nucleus"/>
    <property type="evidence" value="ECO:0007669"/>
    <property type="project" value="UniProtKB-SubCell"/>
</dbReference>
<protein>
    <recommendedName>
        <fullName evidence="7">AP2/ERF domain-containing protein</fullName>
    </recommendedName>
</protein>
<keyword evidence="5" id="KW-0539">Nucleus</keyword>
<comment type="caution">
    <text evidence="8">The sequence shown here is derived from an EMBL/GenBank/DDBJ whole genome shotgun (WGS) entry which is preliminary data.</text>
</comment>
<keyword evidence="9" id="KW-1185">Reference proteome</keyword>
<feature type="region of interest" description="Disordered" evidence="6">
    <location>
        <begin position="217"/>
        <end position="245"/>
    </location>
</feature>
<dbReference type="PANTHER" id="PTHR31190">
    <property type="entry name" value="DNA-BINDING DOMAIN"/>
    <property type="match status" value="1"/>
</dbReference>
<evidence type="ECO:0000256" key="3">
    <source>
        <dbReference type="ARBA" id="ARBA00023125"/>
    </source>
</evidence>
<organism evidence="8 9">
    <name type="scientific">Rhynchospora breviuscula</name>
    <dbReference type="NCBI Taxonomy" id="2022672"/>
    <lineage>
        <taxon>Eukaryota</taxon>
        <taxon>Viridiplantae</taxon>
        <taxon>Streptophyta</taxon>
        <taxon>Embryophyta</taxon>
        <taxon>Tracheophyta</taxon>
        <taxon>Spermatophyta</taxon>
        <taxon>Magnoliopsida</taxon>
        <taxon>Liliopsida</taxon>
        <taxon>Poales</taxon>
        <taxon>Cyperaceae</taxon>
        <taxon>Cyperoideae</taxon>
        <taxon>Rhynchosporeae</taxon>
        <taxon>Rhynchospora</taxon>
    </lineage>
</organism>